<sequence length="275" mass="30132">MSPLWRDRLALAIAPERIVLVRTHGQLRPQVVAKSLITVPGEHAAGGWQAALDTLAHTLQTDAQWQGLEVNAVLSNHLVRYQLIPWSAQITSADERAAYVRASFAQVYGDSAAQWAYSISTPQRGAAWFASAVDQALLTQLEAAVAPAPLRSVTPHLMPAFNRARRALKDKDLWFVQVEPNKLLLLLILDGRWQALSSHALGDAPWPTQLPGLLERAWHLHGVDTMPRKLVISAPETQPVTLDGADQWTVQWLPPLLHPGFSASTDAPYAMALGA</sequence>
<comment type="caution">
    <text evidence="1">The sequence shown here is derived from an EMBL/GenBank/DDBJ whole genome shotgun (WGS) entry which is preliminary data.</text>
</comment>
<organism evidence="1 2">
    <name type="scientific">Sulfuriferula multivorans</name>
    <dbReference type="NCBI Taxonomy" id="1559896"/>
    <lineage>
        <taxon>Bacteria</taxon>
        <taxon>Pseudomonadati</taxon>
        <taxon>Pseudomonadota</taxon>
        <taxon>Betaproteobacteria</taxon>
        <taxon>Nitrosomonadales</taxon>
        <taxon>Sulfuricellaceae</taxon>
        <taxon>Sulfuriferula</taxon>
    </lineage>
</organism>
<proteinExistence type="predicted"/>
<reference evidence="1 2" key="1">
    <citation type="journal article" date="2019" name="Front. Microbiol.">
        <title>Genomes of Neutrophilic Sulfur-Oxidizing Chemolithoautotrophs Representing 9 Proteobacterial Species From 8 Genera.</title>
        <authorList>
            <person name="Watanabe T."/>
            <person name="Kojima H."/>
            <person name="Umezawa K."/>
            <person name="Hori C."/>
            <person name="Takasuka T.E."/>
            <person name="Kato Y."/>
            <person name="Fukui M."/>
        </authorList>
    </citation>
    <scope>NUCLEOTIDE SEQUENCE [LARGE SCALE GENOMIC DNA]</scope>
    <source>
        <strain evidence="1 2">TTN</strain>
    </source>
</reference>
<protein>
    <submittedName>
        <fullName evidence="1">Uncharacterized protein</fullName>
    </submittedName>
</protein>
<name>A0A401JG96_9PROT</name>
<dbReference type="Proteomes" id="UP000286806">
    <property type="component" value="Unassembled WGS sequence"/>
</dbReference>
<gene>
    <name evidence="1" type="ORF">SFMTTN_2485</name>
</gene>
<keyword evidence="2" id="KW-1185">Reference proteome</keyword>
<accession>A0A401JG96</accession>
<dbReference type="AlphaFoldDB" id="A0A401JG96"/>
<dbReference type="OrthoDB" id="9178860at2"/>
<evidence type="ECO:0000313" key="1">
    <source>
        <dbReference type="EMBL" id="GBL46661.1"/>
    </source>
</evidence>
<evidence type="ECO:0000313" key="2">
    <source>
        <dbReference type="Proteomes" id="UP000286806"/>
    </source>
</evidence>
<dbReference type="RefSeq" id="WP_124705448.1">
    <property type="nucleotide sequence ID" value="NZ_BGOW01000024.1"/>
</dbReference>
<dbReference type="EMBL" id="BGOW01000024">
    <property type="protein sequence ID" value="GBL46661.1"/>
    <property type="molecule type" value="Genomic_DNA"/>
</dbReference>